<feature type="compositionally biased region" description="Basic residues" evidence="2">
    <location>
        <begin position="20"/>
        <end position="33"/>
    </location>
</feature>
<dbReference type="GO" id="GO:0015031">
    <property type="term" value="P:protein transport"/>
    <property type="evidence" value="ECO:0007669"/>
    <property type="project" value="UniProtKB-KW"/>
</dbReference>
<keyword evidence="1" id="KW-0811">Translocation</keyword>
<sequence length="369" mass="41712">MEAAKGPEQPQEVSPSLPPKTKKKKVHKKKAAAHAKQFQKCYDLVASKSFVSRKRKVLSPRKDQGNGKDARLHAEPEISVKCSLDESIDEEETTPTAATTTTTAATATTDFRTTYQVKPLLILDLNGVLCRRIALQDFDHTAYYNEFWAYSEQNGEAAAREFYEDWSPPVGSLPNANLEMGNREKAIRVSKNTPNSLGTVAATPIVPCDNLPEVLKLLDDFCVGVWSSAVGQNVRQIVDMLFGERKDELMFVYGQEQCKCPSERKGSDPNNRNWNRGKKPVYMKPLARIFDEYHLWSNKSKIIFDDTNDKMKCNPKENVIIVENQDKLTECLKELKEYIDYCEKGGQEVDVRHFVTSVGQKIVNMHDNG</sequence>
<accession>A0A9W7A012</accession>
<keyword evidence="1" id="KW-0809">Transit peptide</keyword>
<dbReference type="SUPFAM" id="SSF56784">
    <property type="entry name" value="HAD-like"/>
    <property type="match status" value="1"/>
</dbReference>
<feature type="region of interest" description="Disordered" evidence="2">
    <location>
        <begin position="1"/>
        <end position="36"/>
    </location>
</feature>
<reference evidence="4" key="1">
    <citation type="journal article" date="2023" name="Commun. Biol.">
        <title>Genome analysis of Parmales, the sister group of diatoms, reveals the evolutionary specialization of diatoms from phago-mixotrophs to photoautotrophs.</title>
        <authorList>
            <person name="Ban H."/>
            <person name="Sato S."/>
            <person name="Yoshikawa S."/>
            <person name="Yamada K."/>
            <person name="Nakamura Y."/>
            <person name="Ichinomiya M."/>
            <person name="Sato N."/>
            <person name="Blanc-Mathieu R."/>
            <person name="Endo H."/>
            <person name="Kuwata A."/>
            <person name="Ogata H."/>
        </authorList>
    </citation>
    <scope>NUCLEOTIDE SEQUENCE [LARGE SCALE GENOMIC DNA]</scope>
    <source>
        <strain evidence="4">NIES 3701</strain>
    </source>
</reference>
<dbReference type="InterPro" id="IPR036412">
    <property type="entry name" value="HAD-like_sf"/>
</dbReference>
<comment type="caution">
    <text evidence="3">The sequence shown here is derived from an EMBL/GenBank/DDBJ whole genome shotgun (WGS) entry which is preliminary data.</text>
</comment>
<dbReference type="InterPro" id="IPR050365">
    <property type="entry name" value="TIM50"/>
</dbReference>
<dbReference type="Gene3D" id="3.40.50.1000">
    <property type="entry name" value="HAD superfamily/HAD-like"/>
    <property type="match status" value="1"/>
</dbReference>
<gene>
    <name evidence="3" type="ORF">TrST_g1642</name>
</gene>
<evidence type="ECO:0000313" key="4">
    <source>
        <dbReference type="Proteomes" id="UP001165085"/>
    </source>
</evidence>
<protein>
    <recommendedName>
        <fullName evidence="1">Mitochondrial import inner membrane translocase subunit TIM50</fullName>
    </recommendedName>
</protein>
<comment type="similarity">
    <text evidence="1">Belongs to the TIM50 family.</text>
</comment>
<keyword evidence="1" id="KW-0653">Protein transport</keyword>
<comment type="subcellular location">
    <subcellularLocation>
        <location evidence="1">Mitochondrion inner membrane</location>
        <topology evidence="1">Single-pass membrane protein</topology>
    </subcellularLocation>
</comment>
<dbReference type="EMBL" id="BRXY01000084">
    <property type="protein sequence ID" value="GMH63479.1"/>
    <property type="molecule type" value="Genomic_DNA"/>
</dbReference>
<dbReference type="GO" id="GO:0005744">
    <property type="term" value="C:TIM23 mitochondrial import inner membrane translocase complex"/>
    <property type="evidence" value="ECO:0007669"/>
    <property type="project" value="UniProtKB-UniRule"/>
</dbReference>
<keyword evidence="1" id="KW-0813">Transport</keyword>
<keyword evidence="4" id="KW-1185">Reference proteome</keyword>
<dbReference type="Proteomes" id="UP001165085">
    <property type="component" value="Unassembled WGS sequence"/>
</dbReference>
<evidence type="ECO:0000256" key="1">
    <source>
        <dbReference type="RuleBase" id="RU365079"/>
    </source>
</evidence>
<dbReference type="AlphaFoldDB" id="A0A9W7A012"/>
<organism evidence="3 4">
    <name type="scientific">Triparma strigata</name>
    <dbReference type="NCBI Taxonomy" id="1606541"/>
    <lineage>
        <taxon>Eukaryota</taxon>
        <taxon>Sar</taxon>
        <taxon>Stramenopiles</taxon>
        <taxon>Ochrophyta</taxon>
        <taxon>Bolidophyceae</taxon>
        <taxon>Parmales</taxon>
        <taxon>Triparmaceae</taxon>
        <taxon>Triparma</taxon>
    </lineage>
</organism>
<evidence type="ECO:0000313" key="3">
    <source>
        <dbReference type="EMBL" id="GMH63479.1"/>
    </source>
</evidence>
<proteinExistence type="inferred from homology"/>
<dbReference type="PANTHER" id="PTHR12210">
    <property type="entry name" value="DULLARD PROTEIN PHOSPHATASE"/>
    <property type="match status" value="1"/>
</dbReference>
<keyword evidence="1" id="KW-0496">Mitochondrion</keyword>
<comment type="function">
    <text evidence="1">Essential component of the TIM23 complex, a complex that mediates the translocation of transit peptide-containing proteins across the mitochondrial inner membrane.</text>
</comment>
<name>A0A9W7A012_9STRA</name>
<dbReference type="InterPro" id="IPR023214">
    <property type="entry name" value="HAD_sf"/>
</dbReference>
<dbReference type="OrthoDB" id="1711508at2759"/>
<comment type="subunit">
    <text evidence="1">Component of the TIM23 complex.</text>
</comment>
<evidence type="ECO:0000256" key="2">
    <source>
        <dbReference type="SAM" id="MobiDB-lite"/>
    </source>
</evidence>